<dbReference type="InterPro" id="IPR051413">
    <property type="entry name" value="K/Na_HCN_channel"/>
</dbReference>
<feature type="transmembrane region" description="Helical" evidence="1">
    <location>
        <begin position="27"/>
        <end position="44"/>
    </location>
</feature>
<sequence length="133" mass="15210">MSTYFGLTVLSTLGFDDIAPGNTTDKLLMILGVILGIFLFGYCTSELSATITYHIQIKTDFQSSMFAVEKFLIDNKLDLQIKNRVMKFLELQWYYNKGLFLWKNSLLYNATSKIRKKVILKELDAPLPPPTKS</sequence>
<keyword evidence="4" id="KW-1185">Reference proteome</keyword>
<dbReference type="PANTHER" id="PTHR45689:SF15">
    <property type="entry name" value="TETRAMERIC POTASSIUM-SELECTIVE CYCLIC NUCLEOTIDE GATED CHANNEL"/>
    <property type="match status" value="1"/>
</dbReference>
<reference evidence="3 4" key="1">
    <citation type="journal article" date="2021" name="BMC Biol.">
        <title>Horizontally acquired antibacterial genes associated with adaptive radiation of ladybird beetles.</title>
        <authorList>
            <person name="Li H.S."/>
            <person name="Tang X.F."/>
            <person name="Huang Y.H."/>
            <person name="Xu Z.Y."/>
            <person name="Chen M.L."/>
            <person name="Du X.Y."/>
            <person name="Qiu B.Y."/>
            <person name="Chen P.T."/>
            <person name="Zhang W."/>
            <person name="Slipinski A."/>
            <person name="Escalona H.E."/>
            <person name="Waterhouse R.M."/>
            <person name="Zwick A."/>
            <person name="Pang H."/>
        </authorList>
    </citation>
    <scope>NUCLEOTIDE SEQUENCE [LARGE SCALE GENOMIC DNA]</scope>
    <source>
        <strain evidence="3">SYSU2018</strain>
    </source>
</reference>
<feature type="domain" description="Potassium channel" evidence="2">
    <location>
        <begin position="2"/>
        <end position="51"/>
    </location>
</feature>
<evidence type="ECO:0000259" key="2">
    <source>
        <dbReference type="Pfam" id="PF07885"/>
    </source>
</evidence>
<dbReference type="Pfam" id="PF07885">
    <property type="entry name" value="Ion_trans_2"/>
    <property type="match status" value="1"/>
</dbReference>
<protein>
    <recommendedName>
        <fullName evidence="2">Potassium channel domain-containing protein</fullName>
    </recommendedName>
</protein>
<dbReference type="AlphaFoldDB" id="A0ABD2NW13"/>
<accession>A0ABD2NW13</accession>
<dbReference type="PANTHER" id="PTHR45689">
    <property type="entry name" value="I[[H]] CHANNEL, ISOFORM E"/>
    <property type="match status" value="1"/>
</dbReference>
<evidence type="ECO:0000313" key="3">
    <source>
        <dbReference type="EMBL" id="KAL3282713.1"/>
    </source>
</evidence>
<dbReference type="EMBL" id="JABFTP020000144">
    <property type="protein sequence ID" value="KAL3282713.1"/>
    <property type="molecule type" value="Genomic_DNA"/>
</dbReference>
<evidence type="ECO:0000256" key="1">
    <source>
        <dbReference type="SAM" id="Phobius"/>
    </source>
</evidence>
<dbReference type="Gene3D" id="1.10.287.630">
    <property type="entry name" value="Helix hairpin bin"/>
    <property type="match status" value="1"/>
</dbReference>
<gene>
    <name evidence="3" type="ORF">HHI36_005885</name>
</gene>
<dbReference type="InterPro" id="IPR013099">
    <property type="entry name" value="K_chnl_dom"/>
</dbReference>
<dbReference type="Gene3D" id="1.10.287.70">
    <property type="match status" value="1"/>
</dbReference>
<dbReference type="Proteomes" id="UP001516400">
    <property type="component" value="Unassembled WGS sequence"/>
</dbReference>
<evidence type="ECO:0000313" key="4">
    <source>
        <dbReference type="Proteomes" id="UP001516400"/>
    </source>
</evidence>
<keyword evidence="1" id="KW-1133">Transmembrane helix</keyword>
<keyword evidence="1" id="KW-0812">Transmembrane</keyword>
<proteinExistence type="predicted"/>
<keyword evidence="1" id="KW-0472">Membrane</keyword>
<name>A0ABD2NW13_9CUCU</name>
<comment type="caution">
    <text evidence="3">The sequence shown here is derived from an EMBL/GenBank/DDBJ whole genome shotgun (WGS) entry which is preliminary data.</text>
</comment>
<dbReference type="SUPFAM" id="SSF81324">
    <property type="entry name" value="Voltage-gated potassium channels"/>
    <property type="match status" value="1"/>
</dbReference>
<organism evidence="3 4">
    <name type="scientific">Cryptolaemus montrouzieri</name>
    <dbReference type="NCBI Taxonomy" id="559131"/>
    <lineage>
        <taxon>Eukaryota</taxon>
        <taxon>Metazoa</taxon>
        <taxon>Ecdysozoa</taxon>
        <taxon>Arthropoda</taxon>
        <taxon>Hexapoda</taxon>
        <taxon>Insecta</taxon>
        <taxon>Pterygota</taxon>
        <taxon>Neoptera</taxon>
        <taxon>Endopterygota</taxon>
        <taxon>Coleoptera</taxon>
        <taxon>Polyphaga</taxon>
        <taxon>Cucujiformia</taxon>
        <taxon>Coccinelloidea</taxon>
        <taxon>Coccinellidae</taxon>
        <taxon>Scymninae</taxon>
        <taxon>Scymnini</taxon>
        <taxon>Cryptolaemus</taxon>
    </lineage>
</organism>